<dbReference type="AlphaFoldDB" id="A0A1W0A7N6"/>
<sequence>MDTMIMPVIFIYLVLFYWSYDNYPDRRHKTIADEEFANPSKSISIDMVRNYVFFVSLTALQNKLVFPVKCAKITTLQLDKNVKTQSAGFCCMMQRQN</sequence>
<comment type="caution">
    <text evidence="2">The sequence shown here is derived from an EMBL/GenBank/DDBJ whole genome shotgun (WGS) entry which is preliminary data.</text>
</comment>
<evidence type="ECO:0000313" key="2">
    <source>
        <dbReference type="EMBL" id="OQS06030.1"/>
    </source>
</evidence>
<accession>A0A1W0A7N6</accession>
<keyword evidence="1" id="KW-0812">Transmembrane</keyword>
<evidence type="ECO:0000313" key="3">
    <source>
        <dbReference type="Proteomes" id="UP000243217"/>
    </source>
</evidence>
<name>A0A1W0A7N6_9STRA</name>
<protein>
    <submittedName>
        <fullName evidence="2">Uncharacterized protein</fullName>
    </submittedName>
</protein>
<reference evidence="2 3" key="1">
    <citation type="journal article" date="2014" name="Genome Biol. Evol.">
        <title>The secreted proteins of Achlya hypogyna and Thraustotheca clavata identify the ancestral oomycete secretome and reveal gene acquisitions by horizontal gene transfer.</title>
        <authorList>
            <person name="Misner I."/>
            <person name="Blouin N."/>
            <person name="Leonard G."/>
            <person name="Richards T.A."/>
            <person name="Lane C.E."/>
        </authorList>
    </citation>
    <scope>NUCLEOTIDE SEQUENCE [LARGE SCALE GENOMIC DNA]</scope>
    <source>
        <strain evidence="2 3">ATCC 34112</strain>
    </source>
</reference>
<proteinExistence type="predicted"/>
<keyword evidence="1" id="KW-1133">Transmembrane helix</keyword>
<dbReference type="EMBL" id="JNBS01000383">
    <property type="protein sequence ID" value="OQS06030.1"/>
    <property type="molecule type" value="Genomic_DNA"/>
</dbReference>
<keyword evidence="3" id="KW-1185">Reference proteome</keyword>
<evidence type="ECO:0000256" key="1">
    <source>
        <dbReference type="SAM" id="Phobius"/>
    </source>
</evidence>
<gene>
    <name evidence="2" type="ORF">THRCLA_20462</name>
</gene>
<dbReference type="Proteomes" id="UP000243217">
    <property type="component" value="Unassembled WGS sequence"/>
</dbReference>
<organism evidence="2 3">
    <name type="scientific">Thraustotheca clavata</name>
    <dbReference type="NCBI Taxonomy" id="74557"/>
    <lineage>
        <taxon>Eukaryota</taxon>
        <taxon>Sar</taxon>
        <taxon>Stramenopiles</taxon>
        <taxon>Oomycota</taxon>
        <taxon>Saprolegniomycetes</taxon>
        <taxon>Saprolegniales</taxon>
        <taxon>Achlyaceae</taxon>
        <taxon>Thraustotheca</taxon>
    </lineage>
</organism>
<feature type="transmembrane region" description="Helical" evidence="1">
    <location>
        <begin position="6"/>
        <end position="23"/>
    </location>
</feature>
<keyword evidence="1" id="KW-0472">Membrane</keyword>